<sequence length="218" mass="24092">MESCWFKLKQIYSPAPRIDSLGTSEETSPICLGHIIPDLKHLDQAINRGSIEPFPNGMNVWETPVIGLEWDDGTEKATIQKLFRQSLDDFCHFQFLESVFVEPTGPYVEKCLEHPSVAAHIDEAKKLYSGTWSIFMITGIMIARSSKEESVEAKDDIVWAIRLAKIYNDAANVVVGLQSWITESKGEAEVDVAAAVAAGGLEGFEVIEDKDIGASFVV</sequence>
<accession>A0A3E2HM37</accession>
<dbReference type="EMBL" id="NCSJ02000020">
    <property type="protein sequence ID" value="RFU34454.1"/>
    <property type="molecule type" value="Genomic_DNA"/>
</dbReference>
<proteinExistence type="predicted"/>
<feature type="non-terminal residue" evidence="1">
    <location>
        <position position="1"/>
    </location>
</feature>
<dbReference type="OrthoDB" id="4500473at2759"/>
<organism evidence="1 2">
    <name type="scientific">Scytalidium lignicola</name>
    <name type="common">Hyphomycete</name>
    <dbReference type="NCBI Taxonomy" id="5539"/>
    <lineage>
        <taxon>Eukaryota</taxon>
        <taxon>Fungi</taxon>
        <taxon>Dikarya</taxon>
        <taxon>Ascomycota</taxon>
        <taxon>Pezizomycotina</taxon>
        <taxon>Leotiomycetes</taxon>
        <taxon>Leotiomycetes incertae sedis</taxon>
        <taxon>Scytalidium</taxon>
    </lineage>
</organism>
<dbReference type="Proteomes" id="UP000258309">
    <property type="component" value="Unassembled WGS sequence"/>
</dbReference>
<protein>
    <submittedName>
        <fullName evidence="1">Uncharacterized protein</fullName>
    </submittedName>
</protein>
<evidence type="ECO:0000313" key="2">
    <source>
        <dbReference type="Proteomes" id="UP000258309"/>
    </source>
</evidence>
<dbReference type="OMA" id="VWFKLRQ"/>
<gene>
    <name evidence="1" type="ORF">B7463_g1832</name>
</gene>
<reference evidence="1 2" key="1">
    <citation type="submission" date="2018-05" db="EMBL/GenBank/DDBJ databases">
        <title>Draft genome sequence of Scytalidium lignicola DSM 105466, a ubiquitous saprotrophic fungus.</title>
        <authorList>
            <person name="Buettner E."/>
            <person name="Gebauer A.M."/>
            <person name="Hofrichter M."/>
            <person name="Liers C."/>
            <person name="Kellner H."/>
        </authorList>
    </citation>
    <scope>NUCLEOTIDE SEQUENCE [LARGE SCALE GENOMIC DNA]</scope>
    <source>
        <strain evidence="1 2">DSM 105466</strain>
    </source>
</reference>
<evidence type="ECO:0000313" key="1">
    <source>
        <dbReference type="EMBL" id="RFU34454.1"/>
    </source>
</evidence>
<comment type="caution">
    <text evidence="1">The sequence shown here is derived from an EMBL/GenBank/DDBJ whole genome shotgun (WGS) entry which is preliminary data.</text>
</comment>
<dbReference type="AlphaFoldDB" id="A0A3E2HM37"/>
<feature type="non-terminal residue" evidence="1">
    <location>
        <position position="218"/>
    </location>
</feature>
<name>A0A3E2HM37_SCYLI</name>
<keyword evidence="2" id="KW-1185">Reference proteome</keyword>